<feature type="compositionally biased region" description="Low complexity" evidence="1">
    <location>
        <begin position="1075"/>
        <end position="1085"/>
    </location>
</feature>
<protein>
    <submittedName>
        <fullName evidence="2">Uncharacterized protein</fullName>
    </submittedName>
</protein>
<feature type="compositionally biased region" description="Basic residues" evidence="1">
    <location>
        <begin position="591"/>
        <end position="605"/>
    </location>
</feature>
<feature type="region of interest" description="Disordered" evidence="1">
    <location>
        <begin position="770"/>
        <end position="804"/>
    </location>
</feature>
<name>A0A9P7SGQ2_9HYPO</name>
<feature type="compositionally biased region" description="Acidic residues" evidence="1">
    <location>
        <begin position="778"/>
        <end position="796"/>
    </location>
</feature>
<proteinExistence type="predicted"/>
<feature type="compositionally biased region" description="Low complexity" evidence="1">
    <location>
        <begin position="426"/>
        <end position="442"/>
    </location>
</feature>
<organism evidence="2 3">
    <name type="scientific">Claviceps pazoutovae</name>
    <dbReference type="NCBI Taxonomy" id="1649127"/>
    <lineage>
        <taxon>Eukaryota</taxon>
        <taxon>Fungi</taxon>
        <taxon>Dikarya</taxon>
        <taxon>Ascomycota</taxon>
        <taxon>Pezizomycotina</taxon>
        <taxon>Sordariomycetes</taxon>
        <taxon>Hypocreomycetidae</taxon>
        <taxon>Hypocreales</taxon>
        <taxon>Clavicipitaceae</taxon>
        <taxon>Claviceps</taxon>
    </lineage>
</organism>
<feature type="region of interest" description="Disordered" evidence="1">
    <location>
        <begin position="918"/>
        <end position="1131"/>
    </location>
</feature>
<keyword evidence="3" id="KW-1185">Reference proteome</keyword>
<sequence length="1248" mass="133984">MAAEFAAASAVDAALSSPIASRAARVQPSRPGPSAGATGIATNGRGAAWTTVSTLSPAMTPELSMACADGVDEAPRRSAPQHETRARGAEPSPPLSDSLSDDCRPLRTASVRADTSIAHPRPLVYPMVLPSHSMIHPHAHPRSPSIAGSIAQLEATAERLSMTSSIDDAIRDLHTELKRSDSRRSARLALSTMASVDENSASSPPLASRRLSTRASIVSINSAARYGGYSPAGFVMSPTTSLTGRLRSSGSANSISRGDITFDSILSRHGTAKSSLRSARSGKLSLAEISESDPVSLTQQAFDEADAAPPLEHQSAEALQLTRDTTAATLQSTDAFHQMARQSSATQPFHYPYPTAPMHSAGQVRQAYRPESVHSTTTLEQARDAFVDFDGVHWEAPEDQLFSDAHHDFEPALTSPTQRTGQVPVPESGHGSGPAPASGYAPGPMPVSMARPTSYIDPSTGTNMLYYPARVPAMLNLPPKLSSKPKAAVRDQRRSQVLSAMMDFDASDMPMSHQRRQSAYGEFGPASSPELPVQDSWLPDPVATHRNSFAALSTLGGPFEVLEAPSVQSADEEKPHSAEQEPVAGDAASGHLRRPGRLSKAPTKRKSVMSMLSNLPSQLRASAFFDLPSKTADVEIKNGSAMATLDSILDASATAPVNAFTGHAYASTLGNETHGKQKEQNKARFSAATGQAFLTEPRPPKKRSSMMWLSKRTSSIADSREESRPHSSLVPASTHVDDTLTPTGDGRQSLESAHFLQAGVENAELQDGTHGIEGQQQTEEEDAEGAEGQDGQDEIPGESYRGPPTTLLAELQLRKYQQKQRVRNMGQGFPTGNYATLLEMDTVAERQKMNRQNKRINLAWEGSDTRPDQDGSDDEDVPLAIIAAMQRGAKNLADLERPIGLMERREIEDNEPLSHRRARLQGIDPPPPPPPTQPALRDRPSNMSLSGLPRLGALQPPHPEGVTPRSGSSDRSPVIGEIEEETLGDRRRRLATKEGELPKTRPVSSAFSVELLTQFGGPPESEAQAKNDKKKSDSDSKKESTPDVAGEEEETLGQRRRRLQAEREARDREISLGNAAGAQPQSSQQDQDDGQRRLSLANVLSAHPKRDAANTRLKEERLRLESERRAAQDRENKMTALRKQMPTTLPQVNLERSGGFLGGALNDGTGGHHALKETASSPALNTYGLGGANRASMLSGGGGLQQYGAASVYGAGGALGPVAVGGKSMDRVEQWRYSIKMDDLERRHMMVA</sequence>
<feature type="region of interest" description="Disordered" evidence="1">
    <location>
        <begin position="566"/>
        <end position="605"/>
    </location>
</feature>
<feature type="region of interest" description="Disordered" evidence="1">
    <location>
        <begin position="12"/>
        <end position="42"/>
    </location>
</feature>
<feature type="compositionally biased region" description="Basic and acidic residues" evidence="1">
    <location>
        <begin position="1104"/>
        <end position="1131"/>
    </location>
</feature>
<feature type="compositionally biased region" description="Pro residues" evidence="1">
    <location>
        <begin position="924"/>
        <end position="933"/>
    </location>
</feature>
<comment type="caution">
    <text evidence="2">The sequence shown here is derived from an EMBL/GenBank/DDBJ whole genome shotgun (WGS) entry which is preliminary data.</text>
</comment>
<feature type="compositionally biased region" description="Basic and acidic residues" evidence="1">
    <location>
        <begin position="1023"/>
        <end position="1041"/>
    </location>
</feature>
<evidence type="ECO:0000256" key="1">
    <source>
        <dbReference type="SAM" id="MobiDB-lite"/>
    </source>
</evidence>
<feature type="compositionally biased region" description="Basic and acidic residues" evidence="1">
    <location>
        <begin position="73"/>
        <end position="88"/>
    </location>
</feature>
<dbReference type="OrthoDB" id="5288142at2759"/>
<evidence type="ECO:0000313" key="2">
    <source>
        <dbReference type="EMBL" id="KAG5938195.1"/>
    </source>
</evidence>
<evidence type="ECO:0000313" key="3">
    <source>
        <dbReference type="Proteomes" id="UP000706124"/>
    </source>
</evidence>
<accession>A0A9P7SGQ2</accession>
<feature type="compositionally biased region" description="Basic and acidic residues" evidence="1">
    <location>
        <begin position="1059"/>
        <end position="1070"/>
    </location>
</feature>
<feature type="region of interest" description="Disordered" evidence="1">
    <location>
        <begin position="72"/>
        <end position="103"/>
    </location>
</feature>
<gene>
    <name evidence="2" type="ORF">E4U60_001451</name>
</gene>
<feature type="region of interest" description="Disordered" evidence="1">
    <location>
        <begin position="689"/>
        <end position="747"/>
    </location>
</feature>
<dbReference type="EMBL" id="SRPO01000159">
    <property type="protein sequence ID" value="KAG5938195.1"/>
    <property type="molecule type" value="Genomic_DNA"/>
</dbReference>
<dbReference type="AlphaFoldDB" id="A0A9P7SGQ2"/>
<dbReference type="Proteomes" id="UP000706124">
    <property type="component" value="Unassembled WGS sequence"/>
</dbReference>
<feature type="region of interest" description="Disordered" evidence="1">
    <location>
        <begin position="410"/>
        <end position="445"/>
    </location>
</feature>
<reference evidence="2 3" key="1">
    <citation type="journal article" date="2020" name="bioRxiv">
        <title>Whole genome comparisons of ergot fungi reveals the divergence and evolution of species within the genus Claviceps are the result of varying mechanisms driving genome evolution and host range expansion.</title>
        <authorList>
            <person name="Wyka S.A."/>
            <person name="Mondo S.J."/>
            <person name="Liu M."/>
            <person name="Dettman J."/>
            <person name="Nalam V."/>
            <person name="Broders K.D."/>
        </authorList>
    </citation>
    <scope>NUCLEOTIDE SEQUENCE [LARGE SCALE GENOMIC DNA]</scope>
    <source>
        <strain evidence="2 3">CCC 1485</strain>
    </source>
</reference>